<dbReference type="EMBL" id="PSQE01000004">
    <property type="protein sequence ID" value="RHN58955.1"/>
    <property type="molecule type" value="Genomic_DNA"/>
</dbReference>
<dbReference type="AlphaFoldDB" id="A0A396I5N3"/>
<evidence type="ECO:0000256" key="1">
    <source>
        <dbReference type="SAM" id="MobiDB-lite"/>
    </source>
</evidence>
<evidence type="ECO:0000313" key="3">
    <source>
        <dbReference type="Proteomes" id="UP000265566"/>
    </source>
</evidence>
<feature type="region of interest" description="Disordered" evidence="1">
    <location>
        <begin position="21"/>
        <end position="44"/>
    </location>
</feature>
<name>A0A396I5N3_MEDTR</name>
<gene>
    <name evidence="2" type="ORF">MtrunA17_Chr4g0007961</name>
</gene>
<feature type="compositionally biased region" description="Basic and acidic residues" evidence="1">
    <location>
        <begin position="24"/>
        <end position="33"/>
    </location>
</feature>
<organism evidence="2 3">
    <name type="scientific">Medicago truncatula</name>
    <name type="common">Barrel medic</name>
    <name type="synonym">Medicago tribuloides</name>
    <dbReference type="NCBI Taxonomy" id="3880"/>
    <lineage>
        <taxon>Eukaryota</taxon>
        <taxon>Viridiplantae</taxon>
        <taxon>Streptophyta</taxon>
        <taxon>Embryophyta</taxon>
        <taxon>Tracheophyta</taxon>
        <taxon>Spermatophyta</taxon>
        <taxon>Magnoliopsida</taxon>
        <taxon>eudicotyledons</taxon>
        <taxon>Gunneridae</taxon>
        <taxon>Pentapetalae</taxon>
        <taxon>rosids</taxon>
        <taxon>fabids</taxon>
        <taxon>Fabales</taxon>
        <taxon>Fabaceae</taxon>
        <taxon>Papilionoideae</taxon>
        <taxon>50 kb inversion clade</taxon>
        <taxon>NPAAA clade</taxon>
        <taxon>Hologalegina</taxon>
        <taxon>IRL clade</taxon>
        <taxon>Trifolieae</taxon>
        <taxon>Medicago</taxon>
    </lineage>
</organism>
<feature type="compositionally biased region" description="Basic residues" evidence="1">
    <location>
        <begin position="34"/>
        <end position="44"/>
    </location>
</feature>
<accession>A0A396I5N3</accession>
<dbReference type="Proteomes" id="UP000265566">
    <property type="component" value="Chromosome 4"/>
</dbReference>
<proteinExistence type="predicted"/>
<dbReference type="Gramene" id="rna20920">
    <property type="protein sequence ID" value="RHN58955.1"/>
    <property type="gene ID" value="gene20920"/>
</dbReference>
<comment type="caution">
    <text evidence="2">The sequence shown here is derived from an EMBL/GenBank/DDBJ whole genome shotgun (WGS) entry which is preliminary data.</text>
</comment>
<evidence type="ECO:0000313" key="2">
    <source>
        <dbReference type="EMBL" id="RHN58955.1"/>
    </source>
</evidence>
<reference evidence="3" key="1">
    <citation type="journal article" date="2018" name="Nat. Plants">
        <title>Whole-genome landscape of Medicago truncatula symbiotic genes.</title>
        <authorList>
            <person name="Pecrix Y."/>
            <person name="Staton S.E."/>
            <person name="Sallet E."/>
            <person name="Lelandais-Briere C."/>
            <person name="Moreau S."/>
            <person name="Carrere S."/>
            <person name="Blein T."/>
            <person name="Jardinaud M.F."/>
            <person name="Latrasse D."/>
            <person name="Zouine M."/>
            <person name="Zahm M."/>
            <person name="Kreplak J."/>
            <person name="Mayjonade B."/>
            <person name="Satge C."/>
            <person name="Perez M."/>
            <person name="Cauet S."/>
            <person name="Marande W."/>
            <person name="Chantry-Darmon C."/>
            <person name="Lopez-Roques C."/>
            <person name="Bouchez O."/>
            <person name="Berard A."/>
            <person name="Debelle F."/>
            <person name="Munos S."/>
            <person name="Bendahmane A."/>
            <person name="Berges H."/>
            <person name="Niebel A."/>
            <person name="Buitink J."/>
            <person name="Frugier F."/>
            <person name="Benhamed M."/>
            <person name="Crespi M."/>
            <person name="Gouzy J."/>
            <person name="Gamas P."/>
        </authorList>
    </citation>
    <scope>NUCLEOTIDE SEQUENCE [LARGE SCALE GENOMIC DNA]</scope>
    <source>
        <strain evidence="3">cv. Jemalong A17</strain>
    </source>
</reference>
<protein>
    <submittedName>
        <fullName evidence="2">Uncharacterized protein</fullName>
    </submittedName>
</protein>
<sequence>MKINKGFKRLRGQYNLEKFCPNEMSRKKNDKVHQRGSHRFSQHR</sequence>